<dbReference type="GO" id="GO:0000160">
    <property type="term" value="P:phosphorelay signal transduction system"/>
    <property type="evidence" value="ECO:0007669"/>
    <property type="project" value="UniProtKB-KW"/>
</dbReference>
<evidence type="ECO:0000256" key="5">
    <source>
        <dbReference type="ARBA" id="ARBA00023015"/>
    </source>
</evidence>
<keyword evidence="3 8" id="KW-0597">Phosphoprotein</keyword>
<evidence type="ECO:0000256" key="3">
    <source>
        <dbReference type="ARBA" id="ARBA00022553"/>
    </source>
</evidence>
<dbReference type="OrthoDB" id="9794370at2"/>
<comment type="subcellular location">
    <subcellularLocation>
        <location evidence="1">Cytoplasm</location>
    </subcellularLocation>
</comment>
<keyword evidence="2" id="KW-0963">Cytoplasm</keyword>
<dbReference type="PROSITE" id="PS50110">
    <property type="entry name" value="RESPONSE_REGULATORY"/>
    <property type="match status" value="1"/>
</dbReference>
<dbReference type="SUPFAM" id="SSF52172">
    <property type="entry name" value="CheY-like"/>
    <property type="match status" value="1"/>
</dbReference>
<dbReference type="InterPro" id="IPR020449">
    <property type="entry name" value="Tscrpt_reg_AraC-type_HTH"/>
</dbReference>
<feature type="domain" description="HTH araC/xylS-type" evidence="9">
    <location>
        <begin position="440"/>
        <end position="539"/>
    </location>
</feature>
<dbReference type="SMART" id="SM00448">
    <property type="entry name" value="REC"/>
    <property type="match status" value="1"/>
</dbReference>
<dbReference type="HOGENOM" id="CLU_000445_5_0_9"/>
<dbReference type="InterPro" id="IPR011006">
    <property type="entry name" value="CheY-like_superfamily"/>
</dbReference>
<keyword evidence="4" id="KW-0902">Two-component regulatory system</keyword>
<dbReference type="Gene3D" id="3.40.50.2300">
    <property type="match status" value="1"/>
</dbReference>
<dbReference type="Proteomes" id="UP000032633">
    <property type="component" value="Chromosome"/>
</dbReference>
<dbReference type="RefSeq" id="WP_045672343.1">
    <property type="nucleotide sequence ID" value="NZ_CP011058.1"/>
</dbReference>
<evidence type="ECO:0000256" key="6">
    <source>
        <dbReference type="ARBA" id="ARBA00023125"/>
    </source>
</evidence>
<dbReference type="KEGG" id="pbj:VN24_23105"/>
<dbReference type="InterPro" id="IPR001789">
    <property type="entry name" value="Sig_transdc_resp-reg_receiver"/>
</dbReference>
<evidence type="ECO:0000259" key="10">
    <source>
        <dbReference type="PROSITE" id="PS50110"/>
    </source>
</evidence>
<dbReference type="AlphaFoldDB" id="A0A0D5NPR0"/>
<dbReference type="Pfam" id="PF00072">
    <property type="entry name" value="Response_reg"/>
    <property type="match status" value="1"/>
</dbReference>
<dbReference type="PATRIC" id="fig|1126833.4.peg.5080"/>
<sequence length="546" mass="62120">MYRVLLADDEPDVRDGLLQEIDWTACGFTVVGTAENGQEATELAERLEPDAVVTDISMPFMDGLKLAEWLRERYPLVKIVILTGYDEFDYARQAVRLSVDDYLLKPFSAASLNELLCKLRGKMDRERAEREDVKQLKEHFHTSLPLLQATFLASLLYRKQSRAAVDARAAGYGLSLSGSGGWVSLISLHAMVQPDEAAPAYSLRSSEDLDLKLFAVMNIAEEIWGRLGLGYVFLHQDYVVLLSVNRDGREAWLWQTQQALESVLRNIEHYLRVPVTIGAGSIVSCISDLKVSYEDALLALDYRLVPGAGNLIFIEDVERGQAQKLRFDELKERSLVRCLKVGTAEELREIIDTIFREISGDHAYSDIQLYLIEVMTSVLKTAEAADVNTDEIFGPGFPFYAEMFKFSGLPQAQLWFHERCMMLMNRIASKRQHNYKDIVEQAVAYIQQNYGDPDISIQKLISLLHISQGYFCGIFKKEVKMTFVQYLMQIRMEAAKELLRTTDLKAFEIAERVGFTEPNYFSYCFKKQIGVSPKEYRTQSGMTVGR</sequence>
<proteinExistence type="predicted"/>
<feature type="domain" description="Response regulatory" evidence="10">
    <location>
        <begin position="3"/>
        <end position="120"/>
    </location>
</feature>
<dbReference type="SUPFAM" id="SSF46689">
    <property type="entry name" value="Homeodomain-like"/>
    <property type="match status" value="2"/>
</dbReference>
<keyword evidence="12" id="KW-1185">Reference proteome</keyword>
<gene>
    <name evidence="11" type="ORF">VN24_23105</name>
</gene>
<keyword evidence="5" id="KW-0805">Transcription regulation</keyword>
<protein>
    <submittedName>
        <fullName evidence="11">Transcriptional regulator</fullName>
    </submittedName>
</protein>
<organism evidence="11 12">
    <name type="scientific">Paenibacillus beijingensis</name>
    <dbReference type="NCBI Taxonomy" id="1126833"/>
    <lineage>
        <taxon>Bacteria</taxon>
        <taxon>Bacillati</taxon>
        <taxon>Bacillota</taxon>
        <taxon>Bacilli</taxon>
        <taxon>Bacillales</taxon>
        <taxon>Paenibacillaceae</taxon>
        <taxon>Paenibacillus</taxon>
    </lineage>
</organism>
<dbReference type="InterPro" id="IPR051552">
    <property type="entry name" value="HptR"/>
</dbReference>
<dbReference type="PROSITE" id="PS01124">
    <property type="entry name" value="HTH_ARAC_FAMILY_2"/>
    <property type="match status" value="1"/>
</dbReference>
<dbReference type="PANTHER" id="PTHR42713">
    <property type="entry name" value="HISTIDINE KINASE-RELATED"/>
    <property type="match status" value="1"/>
</dbReference>
<dbReference type="InterPro" id="IPR018060">
    <property type="entry name" value="HTH_AraC"/>
</dbReference>
<evidence type="ECO:0000256" key="4">
    <source>
        <dbReference type="ARBA" id="ARBA00023012"/>
    </source>
</evidence>
<evidence type="ECO:0000256" key="8">
    <source>
        <dbReference type="PROSITE-ProRule" id="PRU00169"/>
    </source>
</evidence>
<evidence type="ECO:0000313" key="11">
    <source>
        <dbReference type="EMBL" id="AJY76918.1"/>
    </source>
</evidence>
<dbReference type="InterPro" id="IPR009057">
    <property type="entry name" value="Homeodomain-like_sf"/>
</dbReference>
<keyword evidence="7" id="KW-0804">Transcription</keyword>
<dbReference type="EMBL" id="CP011058">
    <property type="protein sequence ID" value="AJY76918.1"/>
    <property type="molecule type" value="Genomic_DNA"/>
</dbReference>
<dbReference type="GO" id="GO:0043565">
    <property type="term" value="F:sequence-specific DNA binding"/>
    <property type="evidence" value="ECO:0007669"/>
    <property type="project" value="InterPro"/>
</dbReference>
<dbReference type="GO" id="GO:0003700">
    <property type="term" value="F:DNA-binding transcription factor activity"/>
    <property type="evidence" value="ECO:0007669"/>
    <property type="project" value="InterPro"/>
</dbReference>
<dbReference type="Pfam" id="PF17853">
    <property type="entry name" value="GGDEF_2"/>
    <property type="match status" value="1"/>
</dbReference>
<dbReference type="InterPro" id="IPR041522">
    <property type="entry name" value="CdaR_GGDEF"/>
</dbReference>
<dbReference type="CDD" id="cd17536">
    <property type="entry name" value="REC_YesN-like"/>
    <property type="match status" value="1"/>
</dbReference>
<evidence type="ECO:0000259" key="9">
    <source>
        <dbReference type="PROSITE" id="PS01124"/>
    </source>
</evidence>
<feature type="modified residue" description="4-aspartylphosphate" evidence="8">
    <location>
        <position position="55"/>
    </location>
</feature>
<name>A0A0D5NPR0_9BACL</name>
<dbReference type="SMART" id="SM00342">
    <property type="entry name" value="HTH_ARAC"/>
    <property type="match status" value="1"/>
</dbReference>
<accession>A0A0D5NPR0</accession>
<keyword evidence="6" id="KW-0238">DNA-binding</keyword>
<evidence type="ECO:0000256" key="1">
    <source>
        <dbReference type="ARBA" id="ARBA00004496"/>
    </source>
</evidence>
<evidence type="ECO:0000256" key="7">
    <source>
        <dbReference type="ARBA" id="ARBA00023163"/>
    </source>
</evidence>
<reference evidence="12" key="2">
    <citation type="submission" date="2015-03" db="EMBL/GenBank/DDBJ databases">
        <title>Genome sequence of Paenibacillus beijingensis strain DSM 24997T.</title>
        <authorList>
            <person name="Kwak Y."/>
            <person name="Shin J.-H."/>
        </authorList>
    </citation>
    <scope>NUCLEOTIDE SEQUENCE [LARGE SCALE GENOMIC DNA]</scope>
    <source>
        <strain evidence="12">DSM 24997</strain>
    </source>
</reference>
<dbReference type="GO" id="GO:0005737">
    <property type="term" value="C:cytoplasm"/>
    <property type="evidence" value="ECO:0007669"/>
    <property type="project" value="UniProtKB-SubCell"/>
</dbReference>
<dbReference type="Pfam" id="PF12833">
    <property type="entry name" value="HTH_18"/>
    <property type="match status" value="1"/>
</dbReference>
<evidence type="ECO:0000256" key="2">
    <source>
        <dbReference type="ARBA" id="ARBA00022490"/>
    </source>
</evidence>
<reference evidence="11 12" key="1">
    <citation type="journal article" date="2015" name="J. Biotechnol.">
        <title>Complete genome sequence of Paenibacillus beijingensis 7188(T) (=DSM 24997(T)), a novel rhizobacterium from jujube garden soil.</title>
        <authorList>
            <person name="Kwak Y."/>
            <person name="Shin J.H."/>
        </authorList>
    </citation>
    <scope>NUCLEOTIDE SEQUENCE [LARGE SCALE GENOMIC DNA]</scope>
    <source>
        <strain evidence="11 12">DSM 24997</strain>
    </source>
</reference>
<dbReference type="PANTHER" id="PTHR42713:SF3">
    <property type="entry name" value="TRANSCRIPTIONAL REGULATORY PROTEIN HPTR"/>
    <property type="match status" value="1"/>
</dbReference>
<dbReference type="STRING" id="1126833.VN24_23105"/>
<evidence type="ECO:0000313" key="12">
    <source>
        <dbReference type="Proteomes" id="UP000032633"/>
    </source>
</evidence>
<dbReference type="Gene3D" id="1.10.10.60">
    <property type="entry name" value="Homeodomain-like"/>
    <property type="match status" value="2"/>
</dbReference>
<dbReference type="PRINTS" id="PR00032">
    <property type="entry name" value="HTHARAC"/>
</dbReference>